<dbReference type="SUPFAM" id="SSF53850">
    <property type="entry name" value="Periplasmic binding protein-like II"/>
    <property type="match status" value="1"/>
</dbReference>
<evidence type="ECO:0000256" key="2">
    <source>
        <dbReference type="ARBA" id="ARBA00022448"/>
    </source>
</evidence>
<feature type="domain" description="Solute-binding protein family 5" evidence="5">
    <location>
        <begin position="78"/>
        <end position="461"/>
    </location>
</feature>
<dbReference type="PROSITE" id="PS01040">
    <property type="entry name" value="SBP_BACTERIAL_5"/>
    <property type="match status" value="1"/>
</dbReference>
<dbReference type="HOGENOM" id="CLU_017028_8_4_0"/>
<evidence type="ECO:0000313" key="7">
    <source>
        <dbReference type="Proteomes" id="UP000001916"/>
    </source>
</evidence>
<dbReference type="GO" id="GO:0015833">
    <property type="term" value="P:peptide transport"/>
    <property type="evidence" value="ECO:0007669"/>
    <property type="project" value="TreeGrafter"/>
</dbReference>
<evidence type="ECO:0000256" key="3">
    <source>
        <dbReference type="ARBA" id="ARBA00022729"/>
    </source>
</evidence>
<dbReference type="GO" id="GO:1904680">
    <property type="term" value="F:peptide transmembrane transporter activity"/>
    <property type="evidence" value="ECO:0007669"/>
    <property type="project" value="TreeGrafter"/>
</dbReference>
<dbReference type="Gene3D" id="3.40.190.10">
    <property type="entry name" value="Periplasmic binding protein-like II"/>
    <property type="match status" value="1"/>
</dbReference>
<dbReference type="KEGG" id="msv:Mesil_2592"/>
<dbReference type="CDD" id="cd08500">
    <property type="entry name" value="PBP2_NikA_DppA_OppA_like_4"/>
    <property type="match status" value="1"/>
</dbReference>
<name>D7BBH9_ALLS1</name>
<keyword evidence="2" id="KW-0813">Transport</keyword>
<dbReference type="EMBL" id="CP002042">
    <property type="protein sequence ID" value="ADH64441.1"/>
    <property type="molecule type" value="Genomic_DNA"/>
</dbReference>
<dbReference type="STRING" id="526227.Mesil_2592"/>
<dbReference type="PANTHER" id="PTHR30290">
    <property type="entry name" value="PERIPLASMIC BINDING COMPONENT OF ABC TRANSPORTER"/>
    <property type="match status" value="1"/>
</dbReference>
<dbReference type="PIRSF" id="PIRSF002741">
    <property type="entry name" value="MppA"/>
    <property type="match status" value="1"/>
</dbReference>
<evidence type="ECO:0000256" key="4">
    <source>
        <dbReference type="SAM" id="SignalP"/>
    </source>
</evidence>
<dbReference type="GO" id="GO:0042597">
    <property type="term" value="C:periplasmic space"/>
    <property type="evidence" value="ECO:0007669"/>
    <property type="project" value="UniProtKB-ARBA"/>
</dbReference>
<dbReference type="InterPro" id="IPR023765">
    <property type="entry name" value="SBP_5_CS"/>
</dbReference>
<comment type="similarity">
    <text evidence="1">Belongs to the bacterial solute-binding protein 5 family.</text>
</comment>
<evidence type="ECO:0000313" key="6">
    <source>
        <dbReference type="EMBL" id="ADH64441.1"/>
    </source>
</evidence>
<dbReference type="Gene3D" id="3.10.105.10">
    <property type="entry name" value="Dipeptide-binding Protein, Domain 3"/>
    <property type="match status" value="1"/>
</dbReference>
<dbReference type="GO" id="GO:0043190">
    <property type="term" value="C:ATP-binding cassette (ABC) transporter complex"/>
    <property type="evidence" value="ECO:0007669"/>
    <property type="project" value="InterPro"/>
</dbReference>
<gene>
    <name evidence="6" type="ordered locus">Mesil_2592</name>
</gene>
<organism evidence="6 7">
    <name type="scientific">Allomeiothermus silvanus (strain ATCC 700542 / DSM 9946 / NBRC 106475 / NCIMB 13440 / VI-R2)</name>
    <name type="common">Thermus silvanus</name>
    <dbReference type="NCBI Taxonomy" id="526227"/>
    <lineage>
        <taxon>Bacteria</taxon>
        <taxon>Thermotogati</taxon>
        <taxon>Deinococcota</taxon>
        <taxon>Deinococci</taxon>
        <taxon>Thermales</taxon>
        <taxon>Thermaceae</taxon>
        <taxon>Allomeiothermus</taxon>
    </lineage>
</organism>
<feature type="signal peptide" evidence="4">
    <location>
        <begin position="1"/>
        <end position="20"/>
    </location>
</feature>
<protein>
    <submittedName>
        <fullName evidence="6">Extracellular solute-binding protein family 5</fullName>
    </submittedName>
</protein>
<accession>D7BBH9</accession>
<evidence type="ECO:0000259" key="5">
    <source>
        <dbReference type="Pfam" id="PF00496"/>
    </source>
</evidence>
<dbReference type="eggNOG" id="COG0747">
    <property type="taxonomic scope" value="Bacteria"/>
</dbReference>
<evidence type="ECO:0000256" key="1">
    <source>
        <dbReference type="ARBA" id="ARBA00005695"/>
    </source>
</evidence>
<dbReference type="Proteomes" id="UP000001916">
    <property type="component" value="Chromosome"/>
</dbReference>
<feature type="chain" id="PRO_5003092900" evidence="4">
    <location>
        <begin position="21"/>
        <end position="573"/>
    </location>
</feature>
<dbReference type="AlphaFoldDB" id="D7BBH9"/>
<dbReference type="InterPro" id="IPR030678">
    <property type="entry name" value="Peptide/Ni-bd"/>
</dbReference>
<reference evidence="6 7" key="1">
    <citation type="journal article" date="2010" name="Stand. Genomic Sci.">
        <title>Complete genome sequence of Meiothermus silvanus type strain (VI-R2).</title>
        <authorList>
            <person name="Sikorski J."/>
            <person name="Tindall B.J."/>
            <person name="Lowry S."/>
            <person name="Lucas S."/>
            <person name="Nolan M."/>
            <person name="Copeland A."/>
            <person name="Glavina Del Rio T."/>
            <person name="Tice H."/>
            <person name="Cheng J.F."/>
            <person name="Han C."/>
            <person name="Pitluck S."/>
            <person name="Liolios K."/>
            <person name="Ivanova N."/>
            <person name="Mavromatis K."/>
            <person name="Mikhailova N."/>
            <person name="Pati A."/>
            <person name="Goodwin L."/>
            <person name="Chen A."/>
            <person name="Palaniappan K."/>
            <person name="Land M."/>
            <person name="Hauser L."/>
            <person name="Chang Y.J."/>
            <person name="Jeffries C.D."/>
            <person name="Rohde M."/>
            <person name="Goker M."/>
            <person name="Woyke T."/>
            <person name="Bristow J."/>
            <person name="Eisen J.A."/>
            <person name="Markowitz V."/>
            <person name="Hugenholtz P."/>
            <person name="Kyrpides N.C."/>
            <person name="Klenk H.P."/>
            <person name="Lapidus A."/>
        </authorList>
    </citation>
    <scope>NUCLEOTIDE SEQUENCE [LARGE SCALE GENOMIC DNA]</scope>
    <source>
        <strain evidence="7">ATCC 700542 / DSM 9946 / VI-R2</strain>
    </source>
</reference>
<dbReference type="OrthoDB" id="9796817at2"/>
<keyword evidence="3 4" id="KW-0732">Signal</keyword>
<dbReference type="Pfam" id="PF00496">
    <property type="entry name" value="SBP_bac_5"/>
    <property type="match status" value="1"/>
</dbReference>
<sequence>MTIRKALWLLGFMAMGLASAQPKVVSGYENGKPGGTLTMALSSAPQTMFYYGAIDSAIQTLANQMFDGLIEYNYKTYQIEPALAASWTITGESKVYTFKLRKGVKWSDGRDLTADDVVFTYTQIVANPEAKGGDAGNFAGVKIEKVDAGTVRFTLPKPAPAFIHYMRLPIMPKHKLLPFSQEGGKKPGDINNAWPTNVDPDEVVGTGPFKLQSYTPGQKVTLVKNPNYWKRDADGTPLPYLDRLEFLIIPDSQAQVAQFLAGNLGQLNITGTDFPTLKQREVQGAPIKVVQFRALFGSPPHLAFNYDDKNPELAALFRKTEFRRAIQSAVNRKRIIDDVYNGLAELPGNGVAPVSEWYYDTTKLLGTYDLAAANAALDKLGLKKGADGIRLLPSGKPLEFTLTYGSNSSTFTAIATIIQNDLKAIGVKANLQGVLAANLLSTGRGKDWDAIILGFGDQPDPELRTPIWKPGGDLYYWHQSTQPTTPGGQPQFSNFLPWEKEIYDLWEKAASTTNFTQRKALYDRWQAIFAREAMVIMIAKANAVGAVSTKYGNYIYSLGVIPGYNPVPIMYQK</sequence>
<dbReference type="InterPro" id="IPR000914">
    <property type="entry name" value="SBP_5_dom"/>
</dbReference>
<keyword evidence="7" id="KW-1185">Reference proteome</keyword>
<proteinExistence type="inferred from homology"/>
<dbReference type="InterPro" id="IPR039424">
    <property type="entry name" value="SBP_5"/>
</dbReference>
<dbReference type="PANTHER" id="PTHR30290:SF9">
    <property type="entry name" value="OLIGOPEPTIDE-BINDING PROTEIN APPA"/>
    <property type="match status" value="1"/>
</dbReference>
<dbReference type="RefSeq" id="WP_013158981.1">
    <property type="nucleotide sequence ID" value="NC_014212.1"/>
</dbReference>